<proteinExistence type="predicted"/>
<evidence type="ECO:0000256" key="1">
    <source>
        <dbReference type="SAM" id="MobiDB-lite"/>
    </source>
</evidence>
<dbReference type="Proteomes" id="UP001213979">
    <property type="component" value="Unassembled WGS sequence"/>
</dbReference>
<evidence type="ECO:0000313" key="2">
    <source>
        <dbReference type="EMBL" id="MDE8564896.1"/>
    </source>
</evidence>
<keyword evidence="3" id="KW-1185">Reference proteome</keyword>
<dbReference type="EMBL" id="JAQOTG010000014">
    <property type="protein sequence ID" value="MDE8564896.1"/>
    <property type="molecule type" value="Genomic_DNA"/>
</dbReference>
<protein>
    <submittedName>
        <fullName evidence="2">Uncharacterized protein</fullName>
    </submittedName>
</protein>
<reference evidence="2 3" key="1">
    <citation type="submission" date="2023-01" db="EMBL/GenBank/DDBJ databases">
        <title>Genome-based reclassification of Anoxybacillus geothermalis as a later heterotypic synonym of Anoxybacillus rupiensis.</title>
        <authorList>
            <person name="Inan Bektas K."/>
            <person name="Canakci S."/>
            <person name="Belduz A.A."/>
            <person name="Guler H.H."/>
        </authorList>
    </citation>
    <scope>NUCLEOTIDE SEQUENCE [LARGE SCALE GENOMIC DNA]</scope>
    <source>
        <strain evidence="2 3">DSM 17127</strain>
    </source>
</reference>
<evidence type="ECO:0000313" key="3">
    <source>
        <dbReference type="Proteomes" id="UP001213979"/>
    </source>
</evidence>
<accession>A0ABT5W9X2</accession>
<comment type="caution">
    <text evidence="2">The sequence shown here is derived from an EMBL/GenBank/DDBJ whole genome shotgun (WGS) entry which is preliminary data.</text>
</comment>
<gene>
    <name evidence="2" type="ORF">PNH38_13590</name>
</gene>
<organism evidence="2 3">
    <name type="scientific">Anoxybacteroides rupiense</name>
    <dbReference type="NCBI Taxonomy" id="311460"/>
    <lineage>
        <taxon>Bacteria</taxon>
        <taxon>Bacillati</taxon>
        <taxon>Bacillota</taxon>
        <taxon>Bacilli</taxon>
        <taxon>Bacillales</taxon>
        <taxon>Anoxybacillaceae</taxon>
        <taxon>Anoxybacteroides</taxon>
    </lineage>
</organism>
<feature type="region of interest" description="Disordered" evidence="1">
    <location>
        <begin position="37"/>
        <end position="69"/>
    </location>
</feature>
<sequence length="69" mass="7526">MRSSSIVAQEGLYLGLTIETTEHPLLPFPTEEWFHPTDFGSLSPNASDKSRADEAPVSVPAIPSSMIRL</sequence>
<name>A0ABT5W9X2_9BACL</name>